<dbReference type="GO" id="GO:0016616">
    <property type="term" value="F:oxidoreductase activity, acting on the CH-OH group of donors, NAD or NADP as acceptor"/>
    <property type="evidence" value="ECO:0007669"/>
    <property type="project" value="InterPro"/>
</dbReference>
<organism evidence="6 7">
    <name type="scientific">Escallonia herrerae</name>
    <dbReference type="NCBI Taxonomy" id="1293975"/>
    <lineage>
        <taxon>Eukaryota</taxon>
        <taxon>Viridiplantae</taxon>
        <taxon>Streptophyta</taxon>
        <taxon>Embryophyta</taxon>
        <taxon>Tracheophyta</taxon>
        <taxon>Spermatophyta</taxon>
        <taxon>Magnoliopsida</taxon>
        <taxon>eudicotyledons</taxon>
        <taxon>Gunneridae</taxon>
        <taxon>Pentapetalae</taxon>
        <taxon>asterids</taxon>
        <taxon>campanulids</taxon>
        <taxon>Escalloniales</taxon>
        <taxon>Escalloniaceae</taxon>
        <taxon>Escallonia</taxon>
    </lineage>
</organism>
<dbReference type="Pfam" id="PF08240">
    <property type="entry name" value="ADH_N"/>
    <property type="match status" value="1"/>
</dbReference>
<dbReference type="Proteomes" id="UP001188597">
    <property type="component" value="Unassembled WGS sequence"/>
</dbReference>
<protein>
    <recommendedName>
        <fullName evidence="5">Alcohol dehydrogenase-like N-terminal domain-containing protein</fullName>
    </recommendedName>
</protein>
<evidence type="ECO:0000259" key="5">
    <source>
        <dbReference type="Pfam" id="PF08240"/>
    </source>
</evidence>
<proteinExistence type="predicted"/>
<accession>A0AA89AP47</accession>
<keyword evidence="7" id="KW-1185">Reference proteome</keyword>
<evidence type="ECO:0000313" key="7">
    <source>
        <dbReference type="Proteomes" id="UP001188597"/>
    </source>
</evidence>
<feature type="domain" description="Alcohol dehydrogenase-like N-terminal" evidence="5">
    <location>
        <begin position="74"/>
        <end position="170"/>
    </location>
</feature>
<dbReference type="InterPro" id="IPR011032">
    <property type="entry name" value="GroES-like_sf"/>
</dbReference>
<evidence type="ECO:0000256" key="4">
    <source>
        <dbReference type="SAM" id="MobiDB-lite"/>
    </source>
</evidence>
<evidence type="ECO:0000313" key="6">
    <source>
        <dbReference type="EMBL" id="KAK3009088.1"/>
    </source>
</evidence>
<reference evidence="6" key="1">
    <citation type="submission" date="2022-12" db="EMBL/GenBank/DDBJ databases">
        <title>Draft genome assemblies for two species of Escallonia (Escalloniales).</title>
        <authorList>
            <person name="Chanderbali A."/>
            <person name="Dervinis C."/>
            <person name="Anghel I."/>
            <person name="Soltis D."/>
            <person name="Soltis P."/>
            <person name="Zapata F."/>
        </authorList>
    </citation>
    <scope>NUCLEOTIDE SEQUENCE</scope>
    <source>
        <strain evidence="6">UCBG64.0493</strain>
        <tissue evidence="6">Leaf</tissue>
    </source>
</reference>
<dbReference type="InterPro" id="IPR047109">
    <property type="entry name" value="CAD-like"/>
</dbReference>
<evidence type="ECO:0000256" key="3">
    <source>
        <dbReference type="ARBA" id="ARBA00023002"/>
    </source>
</evidence>
<feature type="compositionally biased region" description="Low complexity" evidence="4">
    <location>
        <begin position="1"/>
        <end position="17"/>
    </location>
</feature>
<evidence type="ECO:0000256" key="1">
    <source>
        <dbReference type="ARBA" id="ARBA00022723"/>
    </source>
</evidence>
<name>A0AA89AP47_9ASTE</name>
<dbReference type="GO" id="GO:0046872">
    <property type="term" value="F:metal ion binding"/>
    <property type="evidence" value="ECO:0007669"/>
    <property type="project" value="UniProtKB-KW"/>
</dbReference>
<dbReference type="AlphaFoldDB" id="A0AA89AP47"/>
<evidence type="ECO:0000256" key="2">
    <source>
        <dbReference type="ARBA" id="ARBA00022833"/>
    </source>
</evidence>
<comment type="caution">
    <text evidence="6">The sequence shown here is derived from an EMBL/GenBank/DDBJ whole genome shotgun (WGS) entry which is preliminary data.</text>
</comment>
<sequence length="193" mass="20986">MNTGEGIEAATAEATSAETEDGGALGDAAALTSLVPCSRRRRRNNKYRRTVVTGSMVALGDGGTLVVGTGGERHELIGIVTEIGSKFQKFKVGDKVGVGCRVESCLFCNNCADDLENYCPKRVLRYANDLENYCPKVIQTYNEVDYYGTITDRGYSAIMVANERFMVQWPENMPPNASAYEQGITKDVTNTAT</sequence>
<dbReference type="EMBL" id="JAVXUP010001679">
    <property type="protein sequence ID" value="KAK3009088.1"/>
    <property type="molecule type" value="Genomic_DNA"/>
</dbReference>
<keyword evidence="2" id="KW-0862">Zinc</keyword>
<dbReference type="PANTHER" id="PTHR42683">
    <property type="entry name" value="ALDEHYDE REDUCTASE"/>
    <property type="match status" value="1"/>
</dbReference>
<keyword evidence="3" id="KW-0560">Oxidoreductase</keyword>
<dbReference type="Gene3D" id="3.90.180.10">
    <property type="entry name" value="Medium-chain alcohol dehydrogenases, catalytic domain"/>
    <property type="match status" value="2"/>
</dbReference>
<dbReference type="InterPro" id="IPR013154">
    <property type="entry name" value="ADH-like_N"/>
</dbReference>
<feature type="region of interest" description="Disordered" evidence="4">
    <location>
        <begin position="1"/>
        <end position="22"/>
    </location>
</feature>
<gene>
    <name evidence="6" type="ORF">RJ639_015063</name>
</gene>
<keyword evidence="1" id="KW-0479">Metal-binding</keyword>
<dbReference type="SUPFAM" id="SSF50129">
    <property type="entry name" value="GroES-like"/>
    <property type="match status" value="1"/>
</dbReference>